<keyword evidence="7" id="KW-0255">Endonuclease</keyword>
<dbReference type="SUPFAM" id="SSF57756">
    <property type="entry name" value="Retrovirus zinc finger-like domains"/>
    <property type="match status" value="1"/>
</dbReference>
<evidence type="ECO:0000256" key="10">
    <source>
        <dbReference type="ARBA" id="ARBA00023268"/>
    </source>
</evidence>
<dbReference type="GO" id="GO:0008270">
    <property type="term" value="F:zinc ion binding"/>
    <property type="evidence" value="ECO:0007669"/>
    <property type="project" value="UniProtKB-KW"/>
</dbReference>
<feature type="compositionally biased region" description="Low complexity" evidence="13">
    <location>
        <begin position="265"/>
        <end position="283"/>
    </location>
</feature>
<evidence type="ECO:0000256" key="4">
    <source>
        <dbReference type="ARBA" id="ARBA00022695"/>
    </source>
</evidence>
<feature type="region of interest" description="Disordered" evidence="13">
    <location>
        <begin position="394"/>
        <end position="452"/>
    </location>
</feature>
<dbReference type="SUPFAM" id="SSF56672">
    <property type="entry name" value="DNA/RNA polymerases"/>
    <property type="match status" value="1"/>
</dbReference>
<dbReference type="InterPro" id="IPR000477">
    <property type="entry name" value="RT_dom"/>
</dbReference>
<evidence type="ECO:0000256" key="3">
    <source>
        <dbReference type="ARBA" id="ARBA00022679"/>
    </source>
</evidence>
<dbReference type="CDD" id="cd01647">
    <property type="entry name" value="RT_LTR"/>
    <property type="match status" value="1"/>
</dbReference>
<feature type="region of interest" description="Disordered" evidence="13">
    <location>
        <begin position="39"/>
        <end position="70"/>
    </location>
</feature>
<feature type="compositionally biased region" description="Polar residues" evidence="13">
    <location>
        <begin position="1585"/>
        <end position="1598"/>
    </location>
</feature>
<keyword evidence="11" id="KW-0862">Zinc</keyword>
<evidence type="ECO:0000256" key="1">
    <source>
        <dbReference type="ARBA" id="ARBA00004173"/>
    </source>
</evidence>
<dbReference type="Proteomes" id="UP000285084">
    <property type="component" value="Unassembled WGS sequence"/>
</dbReference>
<feature type="compositionally biased region" description="Basic and acidic residues" evidence="13">
    <location>
        <begin position="53"/>
        <end position="66"/>
    </location>
</feature>
<evidence type="ECO:0000256" key="9">
    <source>
        <dbReference type="ARBA" id="ARBA00023128"/>
    </source>
</evidence>
<dbReference type="Pfam" id="PF17919">
    <property type="entry name" value="RT_RNaseH_2"/>
    <property type="match status" value="1"/>
</dbReference>
<comment type="caution">
    <text evidence="16">The sequence shown here is derived from an EMBL/GenBank/DDBJ whole genome shotgun (WGS) entry which is preliminary data.</text>
</comment>
<sequence>MSSNANTGPAPPYTGAPPSMAELMAEIQQMRGTINTLRARINEQPATNTQTTNRERDLGEALKPPKPEPFTGKAADVVPFITRMKAHFRLFPNRLNTATKKVLYTSPLIQGDAKEWWEPIMRDFLENEENLQEQDTQNIFTNWDNFEQALKDNFGVVNEERQAAAELLALKQHKSCAAYSAKFRQLASKTEWDDEALMEIYYRGLKEEVKDELYLADRPEGGLTEYVTMAIKIDERQYERRREKANHKRGNDFNPYYPNQRRNDNNQGNSRNQGQRRGNRPNNTMYGTQPGPMVLGAIQPGNNHRRRDMSKCKCYNCNQFGHMARSCPEPRRARDPNQGKQTLGLIRQQDPQMAIRTQTLGMTRSGYETVPNYTITFVEPEPESQPGRQLRVLTEEEKEQQRIKRNEANSRCYYKRMQDPEKKAYQRQKQRERRQKKKEDAEKNTLGEPQTLGVIREGKAIIPKTDEQASTSRIIDSIPVRTTLRSTEEAWKKECEAGTHIRTRRHQNARSMGHRGGAARRAARDLRKQDEQLEQKWKQKYEPLYDESGTRMYTTHEDFCLQGAREHGNTDELETIPVRAYHTNDAMNPLHKEEKYDQRDDVRTLPTHEQHKHISWISCKYHWCDAHKQEKLDNDCFPITIPGTPNDKPYLKEETEGYVPFIWHNNLGVLELRFSMAHYRQIHKNKELLEGIKHSQQLIEEAEKEFEEATQGKYAYKKKEITKQLQEWEKEYQERIADGQYDHLMKKQISTEQIDHPIKWPSPDDTSSESTEELQGQWEADGLHLSFEEAMQRNNEREYTCTNRKGCEGESCTSIHKDRLGGVIPKRNRNNEQSGQGITPDERDAELEEHFQQKLFDEEFINNCPNGEGCNDKRQIGEEQGRERLGPTNALGLCKEPTPKRLVLKVRIKGKWLDAWIDCGAKRNFIDPKVVTRLKLPWKKKKDAYPLINAEGQLFDYNDGIIDQEIDHLKVFIQGKNQGIDFDILPLDKEVDILLGIDWLRKKNPHINWRTGQVTFSSDADSDNETITTNNERSQTLTEEDSKGKREAKNSPPPTGARHKYMKGKKRRNYQILGLLRTQLHDLDKQLKLQKKIEEKEQQDRLKNIPEEYRIYEKLFKEELETKVPQHSRWDHEIWLKTDDLPFQKIYNLNEKELTTLKEYLETELAKGNIRISTSSAGFPVMFVPKKNGKLRLVVDYRKLNALTIKDRTPLPLITELKDRLQGKQIFTALDLKGAYNLIRIKEGDEWKTAFRTKFGLFEYLVMPFGLTNAPATFQRMINNVLRQYLDVFVVCYLDDILIFSDNEEEHKEHVHKVLKALQDANLLVEPEKSHFHVKEVDFLGHTITPGEIRMERKKISAVADWPKPTTVKEVQSFLGFANYYRRFIKDFSKIANPLTELTKKERKFIWLPEAQDAFEQLRQAILSEPVLVMFDPNKEIELETDSSDFALGGQIGQRDDQGKLHPIAFYSHKLHGPELNYPIYDKEFLAIVNCFKEFRHYLMGSMHQIKVYTDHQNISHFATTQELNRRQLRYAEYLCEFDFVIIHRKGSDNGRADAISRRPDYDTGAPKTKEQLLEKNQKGEYQFTQPTQTLGWIQTAPTREIPENEESPKPLSDYYDKDTKSKEKKWKEQSNNVTYA</sequence>
<keyword evidence="9" id="KW-0496">Mitochondrion</keyword>
<evidence type="ECO:0000256" key="13">
    <source>
        <dbReference type="SAM" id="MobiDB-lite"/>
    </source>
</evidence>
<keyword evidence="5" id="KW-0540">Nuclease</keyword>
<dbReference type="GO" id="GO:0003964">
    <property type="term" value="F:RNA-directed DNA polymerase activity"/>
    <property type="evidence" value="ECO:0007669"/>
    <property type="project" value="UniProtKB-KW"/>
</dbReference>
<gene>
    <name evidence="16" type="ORF">BFJ69_g17302</name>
</gene>
<keyword evidence="3" id="KW-0808">Transferase</keyword>
<feature type="region of interest" description="Disordered" evidence="13">
    <location>
        <begin position="239"/>
        <end position="292"/>
    </location>
</feature>
<evidence type="ECO:0000259" key="15">
    <source>
        <dbReference type="PROSITE" id="PS50878"/>
    </source>
</evidence>
<dbReference type="VEuPathDB" id="FungiDB:HZS61_007451"/>
<accession>A0A420M8N3</accession>
<dbReference type="Pfam" id="PF00098">
    <property type="entry name" value="zf-CCHC"/>
    <property type="match status" value="1"/>
</dbReference>
<evidence type="ECO:0000256" key="2">
    <source>
        <dbReference type="ARBA" id="ARBA00022670"/>
    </source>
</evidence>
<dbReference type="SMART" id="SM00343">
    <property type="entry name" value="ZnF_C2HC"/>
    <property type="match status" value="1"/>
</dbReference>
<keyword evidence="2" id="KW-0645">Protease</keyword>
<dbReference type="InterPro" id="IPR043128">
    <property type="entry name" value="Rev_trsase/Diguanyl_cyclase"/>
</dbReference>
<dbReference type="VEuPathDB" id="FungiDB:FOC1_g10001671"/>
<dbReference type="FunFam" id="3.30.70.270:FF:000063">
    <property type="entry name" value="Zinc knuckle domaincontaining protein"/>
    <property type="match status" value="1"/>
</dbReference>
<dbReference type="VEuPathDB" id="FungiDB:FOXG_22516"/>
<feature type="region of interest" description="Disordered" evidence="13">
    <location>
        <begin position="1018"/>
        <end position="1063"/>
    </location>
</feature>
<evidence type="ECO:0000256" key="11">
    <source>
        <dbReference type="PROSITE-ProRule" id="PRU00047"/>
    </source>
</evidence>
<evidence type="ECO:0000256" key="5">
    <source>
        <dbReference type="ARBA" id="ARBA00022722"/>
    </source>
</evidence>
<feature type="domain" description="Reverse transcriptase" evidence="15">
    <location>
        <begin position="1165"/>
        <end position="1344"/>
    </location>
</feature>
<dbReference type="VEuPathDB" id="FungiDB:FOC4_g10000498"/>
<dbReference type="CDD" id="cd09274">
    <property type="entry name" value="RNase_HI_RT_Ty3"/>
    <property type="match status" value="1"/>
</dbReference>
<dbReference type="Pfam" id="PF03732">
    <property type="entry name" value="Retrotrans_gag"/>
    <property type="match status" value="1"/>
</dbReference>
<evidence type="ECO:0000256" key="6">
    <source>
        <dbReference type="ARBA" id="ARBA00022750"/>
    </source>
</evidence>
<dbReference type="Pfam" id="PF00078">
    <property type="entry name" value="RVT_1"/>
    <property type="match status" value="1"/>
</dbReference>
<keyword evidence="11" id="KW-0863">Zinc-finger</keyword>
<dbReference type="VEuPathDB" id="FungiDB:FOMG_16910"/>
<feature type="region of interest" description="Disordered" evidence="13">
    <location>
        <begin position="1585"/>
        <end position="1637"/>
    </location>
</feature>
<dbReference type="InterPro" id="IPR021109">
    <property type="entry name" value="Peptidase_aspartic_dom_sf"/>
</dbReference>
<keyword evidence="7" id="KW-0378">Hydrolase</keyword>
<dbReference type="Gene3D" id="4.10.60.10">
    <property type="entry name" value="Zinc finger, CCHC-type"/>
    <property type="match status" value="1"/>
</dbReference>
<feature type="compositionally biased region" description="Basic and acidic residues" evidence="13">
    <location>
        <begin position="1601"/>
        <end position="1629"/>
    </location>
</feature>
<dbReference type="SUPFAM" id="SSF50630">
    <property type="entry name" value="Acid proteases"/>
    <property type="match status" value="1"/>
</dbReference>
<dbReference type="Gene3D" id="3.30.70.270">
    <property type="match status" value="2"/>
</dbReference>
<dbReference type="InterPro" id="IPR050951">
    <property type="entry name" value="Retrovirus_Pol_polyprotein"/>
</dbReference>
<evidence type="ECO:0000313" key="16">
    <source>
        <dbReference type="EMBL" id="RKK59527.1"/>
    </source>
</evidence>
<evidence type="ECO:0000256" key="12">
    <source>
        <dbReference type="SAM" id="Coils"/>
    </source>
</evidence>
<feature type="compositionally biased region" description="Basic residues" evidence="13">
    <location>
        <begin position="425"/>
        <end position="436"/>
    </location>
</feature>
<dbReference type="VEuPathDB" id="FungiDB:FOZG_12066"/>
<reference evidence="16 17" key="1">
    <citation type="journal article" date="2018" name="Sci. Rep.">
        <title>Characterisation of pathogen-specific regions and novel effector candidates in Fusarium oxysporum f. sp. cepae.</title>
        <authorList>
            <person name="Armitage A.D."/>
            <person name="Taylor A."/>
            <person name="Sobczyk M.K."/>
            <person name="Baxter L."/>
            <person name="Greenfield B.P."/>
            <person name="Bates H.J."/>
            <person name="Wilson F."/>
            <person name="Jackson A.C."/>
            <person name="Ott S."/>
            <person name="Harrison R.J."/>
            <person name="Clarkson J.P."/>
        </authorList>
    </citation>
    <scope>NUCLEOTIDE SEQUENCE [LARGE SCALE GENOMIC DNA]</scope>
    <source>
        <strain evidence="16 17">Fo_A13</strain>
    </source>
</reference>
<name>A0A420M8N3_FUSOX</name>
<keyword evidence="6" id="KW-0064">Aspartyl protease</keyword>
<dbReference type="EMBL" id="MRCX01000743">
    <property type="protein sequence ID" value="RKK59527.1"/>
    <property type="molecule type" value="Genomic_DNA"/>
</dbReference>
<feature type="compositionally biased region" description="Polar residues" evidence="13">
    <location>
        <begin position="1018"/>
        <end position="1037"/>
    </location>
</feature>
<proteinExistence type="predicted"/>
<dbReference type="InterPro" id="IPR005162">
    <property type="entry name" value="Retrotrans_gag_dom"/>
</dbReference>
<keyword evidence="10" id="KW-0511">Multifunctional enzyme</keyword>
<dbReference type="PROSITE" id="PS50158">
    <property type="entry name" value="ZF_CCHC"/>
    <property type="match status" value="1"/>
</dbReference>
<dbReference type="PROSITE" id="PS50878">
    <property type="entry name" value="RT_POL"/>
    <property type="match status" value="1"/>
</dbReference>
<evidence type="ECO:0000256" key="8">
    <source>
        <dbReference type="ARBA" id="ARBA00023125"/>
    </source>
</evidence>
<dbReference type="InterPro" id="IPR043502">
    <property type="entry name" value="DNA/RNA_pol_sf"/>
</dbReference>
<dbReference type="GO" id="GO:0003676">
    <property type="term" value="F:nucleic acid binding"/>
    <property type="evidence" value="ECO:0007669"/>
    <property type="project" value="InterPro"/>
</dbReference>
<evidence type="ECO:0000313" key="17">
    <source>
        <dbReference type="Proteomes" id="UP000285084"/>
    </source>
</evidence>
<dbReference type="CDD" id="cd00303">
    <property type="entry name" value="retropepsin_like"/>
    <property type="match status" value="1"/>
</dbReference>
<dbReference type="InterPro" id="IPR036875">
    <property type="entry name" value="Znf_CCHC_sf"/>
</dbReference>
<keyword evidence="8" id="KW-0238">DNA-binding</keyword>
<dbReference type="PANTHER" id="PTHR37984">
    <property type="entry name" value="PROTEIN CBG26694"/>
    <property type="match status" value="1"/>
</dbReference>
<dbReference type="Gene3D" id="2.40.70.10">
    <property type="entry name" value="Acid Proteases"/>
    <property type="match status" value="1"/>
</dbReference>
<comment type="subcellular location">
    <subcellularLocation>
        <location evidence="1">Mitochondrion</location>
    </subcellularLocation>
</comment>
<protein>
    <submittedName>
        <fullName evidence="16">Uncharacterized protein</fullName>
    </submittedName>
</protein>
<dbReference type="PANTHER" id="PTHR37984:SF5">
    <property type="entry name" value="PROTEIN NYNRIN-LIKE"/>
    <property type="match status" value="1"/>
</dbReference>
<dbReference type="Gene3D" id="3.10.10.10">
    <property type="entry name" value="HIV Type 1 Reverse Transcriptase, subunit A, domain 1"/>
    <property type="match status" value="1"/>
</dbReference>
<feature type="coiled-coil region" evidence="12">
    <location>
        <begin position="685"/>
        <end position="738"/>
    </location>
</feature>
<evidence type="ECO:0000256" key="7">
    <source>
        <dbReference type="ARBA" id="ARBA00022759"/>
    </source>
</evidence>
<evidence type="ECO:0000259" key="14">
    <source>
        <dbReference type="PROSITE" id="PS50158"/>
    </source>
</evidence>
<feature type="compositionally biased region" description="Basic and acidic residues" evidence="13">
    <location>
        <begin position="522"/>
        <end position="531"/>
    </location>
</feature>
<feature type="region of interest" description="Disordered" evidence="13">
    <location>
        <begin position="505"/>
        <end position="531"/>
    </location>
</feature>
<keyword evidence="4" id="KW-0548">Nucleotidyltransferase</keyword>
<dbReference type="Pfam" id="PF08284">
    <property type="entry name" value="RVP_2"/>
    <property type="match status" value="1"/>
</dbReference>
<feature type="domain" description="CCHC-type" evidence="14">
    <location>
        <begin position="313"/>
        <end position="329"/>
    </location>
</feature>
<dbReference type="GO" id="GO:0016787">
    <property type="term" value="F:hydrolase activity"/>
    <property type="evidence" value="ECO:0007669"/>
    <property type="project" value="UniProtKB-KW"/>
</dbReference>
<keyword evidence="11" id="KW-0479">Metal-binding</keyword>
<dbReference type="GO" id="GO:0005739">
    <property type="term" value="C:mitochondrion"/>
    <property type="evidence" value="ECO:0007669"/>
    <property type="project" value="UniProtKB-SubCell"/>
</dbReference>
<feature type="compositionally biased region" description="Basic and acidic residues" evidence="13">
    <location>
        <begin position="1040"/>
        <end position="1049"/>
    </location>
</feature>
<dbReference type="InterPro" id="IPR001878">
    <property type="entry name" value="Znf_CCHC"/>
</dbReference>
<dbReference type="GO" id="GO:0004519">
    <property type="term" value="F:endonuclease activity"/>
    <property type="evidence" value="ECO:0007669"/>
    <property type="project" value="UniProtKB-KW"/>
</dbReference>
<organism evidence="16 17">
    <name type="scientific">Fusarium oxysporum</name>
    <name type="common">Fusarium vascular wilt</name>
    <dbReference type="NCBI Taxonomy" id="5507"/>
    <lineage>
        <taxon>Eukaryota</taxon>
        <taxon>Fungi</taxon>
        <taxon>Dikarya</taxon>
        <taxon>Ascomycota</taxon>
        <taxon>Pezizomycotina</taxon>
        <taxon>Sordariomycetes</taxon>
        <taxon>Hypocreomycetidae</taxon>
        <taxon>Hypocreales</taxon>
        <taxon>Nectriaceae</taxon>
        <taxon>Fusarium</taxon>
        <taxon>Fusarium oxysporum species complex</taxon>
    </lineage>
</organism>
<dbReference type="InterPro" id="IPR041577">
    <property type="entry name" value="RT_RNaseH_2"/>
</dbReference>
<feature type="compositionally biased region" description="Basic and acidic residues" evidence="13">
    <location>
        <begin position="394"/>
        <end position="408"/>
    </location>
</feature>
<keyword evidence="12" id="KW-0175">Coiled coil</keyword>